<keyword evidence="3" id="KW-0285">Flavoprotein</keyword>
<dbReference type="InterPro" id="IPR018206">
    <property type="entry name" value="ETF_asu_C_CS"/>
</dbReference>
<gene>
    <name evidence="8" type="ORF">SE18_01440</name>
</gene>
<evidence type="ECO:0000313" key="8">
    <source>
        <dbReference type="EMBL" id="KPL91678.1"/>
    </source>
</evidence>
<keyword evidence="9" id="KW-1185">Reference proteome</keyword>
<dbReference type="Proteomes" id="UP000050277">
    <property type="component" value="Unassembled WGS sequence"/>
</dbReference>
<keyword evidence="2" id="KW-0813">Transport</keyword>
<dbReference type="Pfam" id="PF01012">
    <property type="entry name" value="ETF"/>
    <property type="match status" value="1"/>
</dbReference>
<keyword evidence="5" id="KW-0249">Electron transport</keyword>
<comment type="caution">
    <text evidence="8">The sequence shown here is derived from an EMBL/GenBank/DDBJ whole genome shotgun (WGS) entry which is preliminary data.</text>
</comment>
<evidence type="ECO:0000256" key="1">
    <source>
        <dbReference type="ARBA" id="ARBA00005817"/>
    </source>
</evidence>
<dbReference type="FunFam" id="3.40.50.1220:FF:000001">
    <property type="entry name" value="Electron transfer flavoprotein, alpha subunit"/>
    <property type="match status" value="1"/>
</dbReference>
<dbReference type="RefSeq" id="WP_054532634.1">
    <property type="nucleotide sequence ID" value="NZ_LGKP01000004.1"/>
</dbReference>
<evidence type="ECO:0000256" key="5">
    <source>
        <dbReference type="ARBA" id="ARBA00022982"/>
    </source>
</evidence>
<dbReference type="SMART" id="SM00893">
    <property type="entry name" value="ETF"/>
    <property type="match status" value="1"/>
</dbReference>
<dbReference type="PATRIC" id="fig|70996.4.peg.688"/>
<evidence type="ECO:0000256" key="6">
    <source>
        <dbReference type="PIRSR" id="PIRSR000089-1"/>
    </source>
</evidence>
<feature type="binding site" evidence="6">
    <location>
        <position position="289"/>
    </location>
    <ligand>
        <name>FAD</name>
        <dbReference type="ChEBI" id="CHEBI:57692"/>
    </ligand>
</feature>
<dbReference type="PANTHER" id="PTHR43153:SF1">
    <property type="entry name" value="ELECTRON TRANSFER FLAVOPROTEIN SUBUNIT ALPHA, MITOCHONDRIAL"/>
    <property type="match status" value="1"/>
</dbReference>
<keyword evidence="4 6" id="KW-0274">FAD</keyword>
<feature type="domain" description="Electron transfer flavoprotein alpha/beta-subunit N-terminal" evidence="7">
    <location>
        <begin position="5"/>
        <end position="194"/>
    </location>
</feature>
<dbReference type="EMBL" id="LGKP01000004">
    <property type="protein sequence ID" value="KPL91678.1"/>
    <property type="molecule type" value="Genomic_DNA"/>
</dbReference>
<evidence type="ECO:0000313" key="9">
    <source>
        <dbReference type="Proteomes" id="UP000050277"/>
    </source>
</evidence>
<dbReference type="OrthoDB" id="9770286at2"/>
<dbReference type="GO" id="GO:0033539">
    <property type="term" value="P:fatty acid beta-oxidation using acyl-CoA dehydrogenase"/>
    <property type="evidence" value="ECO:0007669"/>
    <property type="project" value="TreeGrafter"/>
</dbReference>
<dbReference type="InterPro" id="IPR014729">
    <property type="entry name" value="Rossmann-like_a/b/a_fold"/>
</dbReference>
<dbReference type="GO" id="GO:0009055">
    <property type="term" value="F:electron transfer activity"/>
    <property type="evidence" value="ECO:0007669"/>
    <property type="project" value="InterPro"/>
</dbReference>
<dbReference type="Gene3D" id="3.40.50.620">
    <property type="entry name" value="HUPs"/>
    <property type="match status" value="1"/>
</dbReference>
<organism evidence="8 9">
    <name type="scientific">Herpetosiphon geysericola</name>
    <dbReference type="NCBI Taxonomy" id="70996"/>
    <lineage>
        <taxon>Bacteria</taxon>
        <taxon>Bacillati</taxon>
        <taxon>Chloroflexota</taxon>
        <taxon>Chloroflexia</taxon>
        <taxon>Herpetosiphonales</taxon>
        <taxon>Herpetosiphonaceae</taxon>
        <taxon>Herpetosiphon</taxon>
    </lineage>
</organism>
<dbReference type="InterPro" id="IPR001308">
    <property type="entry name" value="ETF_a/FixB"/>
</dbReference>
<dbReference type="GO" id="GO:0050660">
    <property type="term" value="F:flavin adenine dinucleotide binding"/>
    <property type="evidence" value="ECO:0007669"/>
    <property type="project" value="InterPro"/>
</dbReference>
<comment type="cofactor">
    <cofactor evidence="6">
        <name>FAD</name>
        <dbReference type="ChEBI" id="CHEBI:57692"/>
    </cofactor>
    <text evidence="6">Binds 1 FAD per dimer.</text>
</comment>
<dbReference type="InterPro" id="IPR014731">
    <property type="entry name" value="ETF_asu_C"/>
</dbReference>
<dbReference type="SUPFAM" id="SSF52402">
    <property type="entry name" value="Adenine nucleotide alpha hydrolases-like"/>
    <property type="match status" value="1"/>
</dbReference>
<dbReference type="InterPro" id="IPR029035">
    <property type="entry name" value="DHS-like_NAD/FAD-binding_dom"/>
</dbReference>
<dbReference type="PANTHER" id="PTHR43153">
    <property type="entry name" value="ELECTRON TRANSFER FLAVOPROTEIN ALPHA"/>
    <property type="match status" value="1"/>
</dbReference>
<reference evidence="8 9" key="1">
    <citation type="submission" date="2015-07" db="EMBL/GenBank/DDBJ databases">
        <title>Whole genome sequence of Herpetosiphon geysericola DSM 7119.</title>
        <authorList>
            <person name="Hemp J."/>
            <person name="Ward L.M."/>
            <person name="Pace L.A."/>
            <person name="Fischer W.W."/>
        </authorList>
    </citation>
    <scope>NUCLEOTIDE SEQUENCE [LARGE SCALE GENOMIC DNA]</scope>
    <source>
        <strain evidence="8 9">DSM 7119</strain>
    </source>
</reference>
<dbReference type="Gene3D" id="3.40.50.1220">
    <property type="entry name" value="TPP-binding domain"/>
    <property type="match status" value="1"/>
</dbReference>
<dbReference type="InterPro" id="IPR033947">
    <property type="entry name" value="ETF_alpha_N"/>
</dbReference>
<evidence type="ECO:0000259" key="7">
    <source>
        <dbReference type="SMART" id="SM00893"/>
    </source>
</evidence>
<sequence length="325" mass="33230">MASGVWVLIEHKNGEVSAISKELLGKGKEIADALGQSVAGLVLGSNTASLVEQAFAAGASKAYVVDDANLAQYTTDGYVAAAKAAIEAHQPELFLTGSSLQMRDFTGALAAELGVGLAPDVTNVSVEAGQLTAVRPSHGANVINSLSFGAARPAIASVRRQVGKPIAGAGAGEVVNVAMPAVTIRTKVRNVEQRTGAVNLADATVIVSGGRGLGSPENYEKLIPELARVMGGTHGASRAVVDAGWIAYERQVGQTGKTVAPKLYVACGISGAIQHLAGMRSSNTIVAINKDPEAPIFKVATYGIVGDINEILPALTAEVKAKTGR</sequence>
<name>A0A0P6Z376_9CHLR</name>
<dbReference type="CDD" id="cd01715">
    <property type="entry name" value="ETF_alpha"/>
    <property type="match status" value="1"/>
</dbReference>
<evidence type="ECO:0000256" key="4">
    <source>
        <dbReference type="ARBA" id="ARBA00022827"/>
    </source>
</evidence>
<dbReference type="SUPFAM" id="SSF52467">
    <property type="entry name" value="DHS-like NAD/FAD-binding domain"/>
    <property type="match status" value="1"/>
</dbReference>
<evidence type="ECO:0000256" key="2">
    <source>
        <dbReference type="ARBA" id="ARBA00022448"/>
    </source>
</evidence>
<evidence type="ECO:0000256" key="3">
    <source>
        <dbReference type="ARBA" id="ARBA00022630"/>
    </source>
</evidence>
<feature type="binding site" evidence="6">
    <location>
        <begin position="251"/>
        <end position="255"/>
    </location>
    <ligand>
        <name>FAD</name>
        <dbReference type="ChEBI" id="CHEBI:57692"/>
    </ligand>
</feature>
<feature type="binding site" evidence="6">
    <location>
        <position position="211"/>
    </location>
    <ligand>
        <name>FAD</name>
        <dbReference type="ChEBI" id="CHEBI:57692"/>
    </ligand>
</feature>
<dbReference type="STRING" id="70996.SE18_01440"/>
<accession>A0A0P6Z376</accession>
<protein>
    <submittedName>
        <fullName evidence="8">Electron transfer flavoprotein subunit alpha</fullName>
    </submittedName>
</protein>
<feature type="binding site" evidence="6">
    <location>
        <begin position="268"/>
        <end position="275"/>
    </location>
    <ligand>
        <name>FAD</name>
        <dbReference type="ChEBI" id="CHEBI:57692"/>
    </ligand>
</feature>
<dbReference type="Pfam" id="PF00766">
    <property type="entry name" value="ETF_alpha"/>
    <property type="match status" value="1"/>
</dbReference>
<feature type="binding site" evidence="6">
    <location>
        <begin position="237"/>
        <end position="238"/>
    </location>
    <ligand>
        <name>FAD</name>
        <dbReference type="ChEBI" id="CHEBI:57692"/>
    </ligand>
</feature>
<dbReference type="PROSITE" id="PS00696">
    <property type="entry name" value="ETF_ALPHA"/>
    <property type="match status" value="1"/>
</dbReference>
<dbReference type="PIRSF" id="PIRSF000089">
    <property type="entry name" value="Electra_flavoP_a"/>
    <property type="match status" value="1"/>
</dbReference>
<dbReference type="InterPro" id="IPR014730">
    <property type="entry name" value="ETF_a/b_N"/>
</dbReference>
<proteinExistence type="inferred from homology"/>
<feature type="binding site" evidence="6">
    <location>
        <begin position="307"/>
        <end position="308"/>
    </location>
    <ligand>
        <name>FAD</name>
        <dbReference type="ChEBI" id="CHEBI:57692"/>
    </ligand>
</feature>
<dbReference type="AlphaFoldDB" id="A0A0P6Z376"/>
<comment type="similarity">
    <text evidence="1">Belongs to the ETF alpha-subunit/FixB family.</text>
</comment>